<dbReference type="InterPro" id="IPR009078">
    <property type="entry name" value="Ferritin-like_SF"/>
</dbReference>
<dbReference type="GO" id="GO:0008198">
    <property type="term" value="F:ferrous iron binding"/>
    <property type="evidence" value="ECO:0007669"/>
    <property type="project" value="TreeGrafter"/>
</dbReference>
<dbReference type="Proteomes" id="UP000256621">
    <property type="component" value="Chromosome"/>
</dbReference>
<dbReference type="InterPro" id="IPR041719">
    <property type="entry name" value="Ferritin_prok"/>
</dbReference>
<keyword evidence="1 6" id="KW-0409">Iron storage</keyword>
<dbReference type="InterPro" id="IPR008331">
    <property type="entry name" value="Ferritin_DPS_dom"/>
</dbReference>
<evidence type="ECO:0000256" key="2">
    <source>
        <dbReference type="ARBA" id="ARBA00022723"/>
    </source>
</evidence>
<dbReference type="CDD" id="cd01055">
    <property type="entry name" value="Nonheme_Ferritin"/>
    <property type="match status" value="1"/>
</dbReference>
<dbReference type="GO" id="GO:0005829">
    <property type="term" value="C:cytosol"/>
    <property type="evidence" value="ECO:0007669"/>
    <property type="project" value="TreeGrafter"/>
</dbReference>
<dbReference type="GO" id="GO:0008199">
    <property type="term" value="F:ferric iron binding"/>
    <property type="evidence" value="ECO:0007669"/>
    <property type="project" value="InterPro"/>
</dbReference>
<feature type="domain" description="Ferritin-like diiron" evidence="7">
    <location>
        <begin position="1"/>
        <end position="147"/>
    </location>
</feature>
<dbReference type="GeneID" id="92858162"/>
<reference evidence="8 11" key="2">
    <citation type="submission" date="2018-08" db="EMBL/GenBank/DDBJ databases">
        <title>Genome sequencing of Cutibacterium acnes KCOM 1315.</title>
        <authorList>
            <person name="Kook J.-K."/>
            <person name="Park S.-N."/>
            <person name="Lim Y.K."/>
        </authorList>
    </citation>
    <scope>NUCLEOTIDE SEQUENCE [LARGE SCALE GENOMIC DNA]</scope>
    <source>
        <strain evidence="8 11">KCOM 1315</strain>
    </source>
</reference>
<protein>
    <recommendedName>
        <fullName evidence="6">Ferritin</fullName>
    </recommendedName>
</protein>
<feature type="binding site" evidence="5">
    <location>
        <position position="129"/>
    </location>
    <ligand>
        <name>Fe cation</name>
        <dbReference type="ChEBI" id="CHEBI:24875"/>
        <label>1</label>
    </ligand>
</feature>
<feature type="binding site" evidence="5">
    <location>
        <position position="51"/>
    </location>
    <ligand>
        <name>Fe cation</name>
        <dbReference type="ChEBI" id="CHEBI:24875"/>
        <label>1</label>
    </ligand>
</feature>
<dbReference type="EMBL" id="CP031442">
    <property type="protein sequence ID" value="AXM07207.1"/>
    <property type="molecule type" value="Genomic_DNA"/>
</dbReference>
<evidence type="ECO:0000313" key="10">
    <source>
        <dbReference type="Proteomes" id="UP000226191"/>
    </source>
</evidence>
<dbReference type="SUPFAM" id="SSF47240">
    <property type="entry name" value="Ferritin-like"/>
    <property type="match status" value="1"/>
</dbReference>
<dbReference type="Proteomes" id="UP000226191">
    <property type="component" value="Unassembled WGS sequence"/>
</dbReference>
<reference evidence="9 10" key="1">
    <citation type="submission" date="2017-02" db="EMBL/GenBank/DDBJ databases">
        <title>Prevalence of linear plasmids in Cutibacterium acnes isolates obtained from cancerous prostatic tissue.</title>
        <authorList>
            <person name="Davidsson S."/>
            <person name="Bruggemann H."/>
        </authorList>
    </citation>
    <scope>NUCLEOTIDE SEQUENCE [LARGE SCALE GENOMIC DNA]</scope>
    <source>
        <strain evidence="9 10">11-78</strain>
    </source>
</reference>
<dbReference type="OMA" id="CEDKGFE"/>
<dbReference type="InterPro" id="IPR009040">
    <property type="entry name" value="Ferritin-like_diiron"/>
</dbReference>
<dbReference type="Gene3D" id="1.20.1260.10">
    <property type="match status" value="1"/>
</dbReference>
<dbReference type="AlphaFoldDB" id="A0A2B7I9S4"/>
<dbReference type="PROSITE" id="PS50905">
    <property type="entry name" value="FERRITIN_LIKE"/>
    <property type="match status" value="1"/>
</dbReference>
<keyword evidence="3" id="KW-0560">Oxidoreductase</keyword>
<evidence type="ECO:0000256" key="6">
    <source>
        <dbReference type="RuleBase" id="RU361145"/>
    </source>
</evidence>
<evidence type="ECO:0000259" key="7">
    <source>
        <dbReference type="PROSITE" id="PS50905"/>
    </source>
</evidence>
<evidence type="ECO:0000256" key="1">
    <source>
        <dbReference type="ARBA" id="ARBA00022434"/>
    </source>
</evidence>
<dbReference type="OrthoDB" id="9801481at2"/>
<organism evidence="9 10">
    <name type="scientific">Cutibacterium acnes</name>
    <name type="common">Propionibacterium acnes</name>
    <dbReference type="NCBI Taxonomy" id="1747"/>
    <lineage>
        <taxon>Bacteria</taxon>
        <taxon>Bacillati</taxon>
        <taxon>Actinomycetota</taxon>
        <taxon>Actinomycetes</taxon>
        <taxon>Propionibacteriales</taxon>
        <taxon>Propionibacteriaceae</taxon>
        <taxon>Cutibacterium</taxon>
    </lineage>
</organism>
<proteinExistence type="predicted"/>
<keyword evidence="4 5" id="KW-0408">Iron</keyword>
<dbReference type="RefSeq" id="WP_002516445.1">
    <property type="nucleotide sequence ID" value="NZ_AP019664.1"/>
</dbReference>
<evidence type="ECO:0000313" key="8">
    <source>
        <dbReference type="EMBL" id="AXM07207.1"/>
    </source>
</evidence>
<dbReference type="GO" id="GO:0004322">
    <property type="term" value="F:ferroxidase activity"/>
    <property type="evidence" value="ECO:0007669"/>
    <property type="project" value="TreeGrafter"/>
</dbReference>
<dbReference type="GO" id="GO:0006826">
    <property type="term" value="P:iron ion transport"/>
    <property type="evidence" value="ECO:0007669"/>
    <property type="project" value="InterPro"/>
</dbReference>
<dbReference type="PANTHER" id="PTHR11431:SF127">
    <property type="entry name" value="BACTERIAL NON-HEME FERRITIN"/>
    <property type="match status" value="1"/>
</dbReference>
<evidence type="ECO:0000313" key="11">
    <source>
        <dbReference type="Proteomes" id="UP000256621"/>
    </source>
</evidence>
<name>A0A2B7I9S4_CUTAC</name>
<evidence type="ECO:0000256" key="5">
    <source>
        <dbReference type="PIRSR" id="PIRSR601519-1"/>
    </source>
</evidence>
<evidence type="ECO:0000313" key="9">
    <source>
        <dbReference type="EMBL" id="PGF33950.1"/>
    </source>
</evidence>
<keyword evidence="2 5" id="KW-0479">Metal-binding</keyword>
<dbReference type="EMBL" id="MVCE01000003">
    <property type="protein sequence ID" value="PGF33950.1"/>
    <property type="molecule type" value="Genomic_DNA"/>
</dbReference>
<evidence type="ECO:0000256" key="3">
    <source>
        <dbReference type="ARBA" id="ARBA00023002"/>
    </source>
</evidence>
<dbReference type="InterPro" id="IPR001519">
    <property type="entry name" value="Ferritin"/>
</dbReference>
<evidence type="ECO:0000256" key="4">
    <source>
        <dbReference type="ARBA" id="ARBA00023004"/>
    </source>
</evidence>
<feature type="binding site" evidence="5">
    <location>
        <position position="96"/>
    </location>
    <ligand>
        <name>Fe cation</name>
        <dbReference type="ChEBI" id="CHEBI:24875"/>
        <label>1</label>
    </ligand>
</feature>
<accession>A0A2B7I9S4</accession>
<feature type="binding site" evidence="5">
    <location>
        <position position="18"/>
    </location>
    <ligand>
        <name>Fe cation</name>
        <dbReference type="ChEBI" id="CHEBI:24875"/>
        <label>1</label>
    </ligand>
</feature>
<dbReference type="GO" id="GO:0006879">
    <property type="term" value="P:intracellular iron ion homeostasis"/>
    <property type="evidence" value="ECO:0007669"/>
    <property type="project" value="UniProtKB-KW"/>
</dbReference>
<sequence>MNMSDDILKAFNDQITLELTADMTYRQLAIEADAQDLSGMAAWLRHQADEEIVHANKFIDHTLDRGSHPRIGTIEAPEVEVGLSALEIFQAALAHEEKVSEAIRELYRACTSAGDIDAIPLLQWFINEQIEEEATVDEIVGRIELIGDDGPGLLRLDAELGSRNVESTENEG</sequence>
<dbReference type="Pfam" id="PF00210">
    <property type="entry name" value="Ferritin"/>
    <property type="match status" value="1"/>
</dbReference>
<feature type="binding site" evidence="5">
    <location>
        <position position="54"/>
    </location>
    <ligand>
        <name>Fe cation</name>
        <dbReference type="ChEBI" id="CHEBI:24875"/>
        <label>1</label>
    </ligand>
</feature>
<gene>
    <name evidence="9" type="ORF">B1B09_08670</name>
    <name evidence="8" type="ORF">DXN06_08725</name>
</gene>
<dbReference type="InterPro" id="IPR012347">
    <property type="entry name" value="Ferritin-like"/>
</dbReference>
<dbReference type="PANTHER" id="PTHR11431">
    <property type="entry name" value="FERRITIN"/>
    <property type="match status" value="1"/>
</dbReference>